<name>A0A0D2LP44_HYPSF</name>
<protein>
    <submittedName>
        <fullName evidence="1">Uncharacterized protein</fullName>
    </submittedName>
</protein>
<sequence>MAPSQLHPTSPLNAVRDPLLALFPVSHAPPTPSTSQFQVGAHILLSHLKHPKPLSQLLRAAPGPQLHPGDAFLPGSSCFLHCCAMPAETSAKLCASAISLQNLHAYGYLLFTLHTPAAPPSRRTLNRPGKMGIPHSYAHPCASTIASPLFQ</sequence>
<proteinExistence type="predicted"/>
<accession>A0A0D2LP44</accession>
<keyword evidence="2" id="KW-1185">Reference proteome</keyword>
<evidence type="ECO:0000313" key="1">
    <source>
        <dbReference type="EMBL" id="KJA12573.1"/>
    </source>
</evidence>
<gene>
    <name evidence="1" type="ORF">HYPSUDRAFT_210374</name>
</gene>
<dbReference type="AlphaFoldDB" id="A0A0D2LP44"/>
<reference evidence="2" key="1">
    <citation type="submission" date="2014-04" db="EMBL/GenBank/DDBJ databases">
        <title>Evolutionary Origins and Diversification of the Mycorrhizal Mutualists.</title>
        <authorList>
            <consortium name="DOE Joint Genome Institute"/>
            <consortium name="Mycorrhizal Genomics Consortium"/>
            <person name="Kohler A."/>
            <person name="Kuo A."/>
            <person name="Nagy L.G."/>
            <person name="Floudas D."/>
            <person name="Copeland A."/>
            <person name="Barry K.W."/>
            <person name="Cichocki N."/>
            <person name="Veneault-Fourrey C."/>
            <person name="LaButti K."/>
            <person name="Lindquist E.A."/>
            <person name="Lipzen A."/>
            <person name="Lundell T."/>
            <person name="Morin E."/>
            <person name="Murat C."/>
            <person name="Riley R."/>
            <person name="Ohm R."/>
            <person name="Sun H."/>
            <person name="Tunlid A."/>
            <person name="Henrissat B."/>
            <person name="Grigoriev I.V."/>
            <person name="Hibbett D.S."/>
            <person name="Martin F."/>
        </authorList>
    </citation>
    <scope>NUCLEOTIDE SEQUENCE [LARGE SCALE GENOMIC DNA]</scope>
    <source>
        <strain evidence="2">FD-334 SS-4</strain>
    </source>
</reference>
<evidence type="ECO:0000313" key="2">
    <source>
        <dbReference type="Proteomes" id="UP000054270"/>
    </source>
</evidence>
<organism evidence="1 2">
    <name type="scientific">Hypholoma sublateritium (strain FD-334 SS-4)</name>
    <dbReference type="NCBI Taxonomy" id="945553"/>
    <lineage>
        <taxon>Eukaryota</taxon>
        <taxon>Fungi</taxon>
        <taxon>Dikarya</taxon>
        <taxon>Basidiomycota</taxon>
        <taxon>Agaricomycotina</taxon>
        <taxon>Agaricomycetes</taxon>
        <taxon>Agaricomycetidae</taxon>
        <taxon>Agaricales</taxon>
        <taxon>Agaricineae</taxon>
        <taxon>Strophariaceae</taxon>
        <taxon>Hypholoma</taxon>
    </lineage>
</organism>
<dbReference type="Proteomes" id="UP000054270">
    <property type="component" value="Unassembled WGS sequence"/>
</dbReference>
<dbReference type="EMBL" id="KN818130">
    <property type="protein sequence ID" value="KJA12573.1"/>
    <property type="molecule type" value="Genomic_DNA"/>
</dbReference>